<dbReference type="Proteomes" id="UP000177039">
    <property type="component" value="Unassembled WGS sequence"/>
</dbReference>
<feature type="transmembrane region" description="Helical" evidence="6">
    <location>
        <begin position="185"/>
        <end position="205"/>
    </location>
</feature>
<keyword evidence="4 6" id="KW-1133">Transmembrane helix</keyword>
<dbReference type="InterPro" id="IPR004477">
    <property type="entry name" value="ComEC_N"/>
</dbReference>
<feature type="transmembrane region" description="Helical" evidence="6">
    <location>
        <begin position="387"/>
        <end position="406"/>
    </location>
</feature>
<evidence type="ECO:0000259" key="7">
    <source>
        <dbReference type="Pfam" id="PF03772"/>
    </source>
</evidence>
<dbReference type="PANTHER" id="PTHR30619">
    <property type="entry name" value="DNA INTERNALIZATION/COMPETENCE PROTEIN COMEC/REC2"/>
    <property type="match status" value="1"/>
</dbReference>
<dbReference type="AlphaFoldDB" id="A0A1F5H858"/>
<feature type="transmembrane region" description="Helical" evidence="6">
    <location>
        <begin position="225"/>
        <end position="243"/>
    </location>
</feature>
<feature type="transmembrane region" description="Helical" evidence="6">
    <location>
        <begin position="326"/>
        <end position="349"/>
    </location>
</feature>
<proteinExistence type="predicted"/>
<evidence type="ECO:0000256" key="2">
    <source>
        <dbReference type="ARBA" id="ARBA00022475"/>
    </source>
</evidence>
<feature type="transmembrane region" description="Helical" evidence="6">
    <location>
        <begin position="289"/>
        <end position="314"/>
    </location>
</feature>
<feature type="transmembrane region" description="Helical" evidence="6">
    <location>
        <begin position="6"/>
        <end position="24"/>
    </location>
</feature>
<name>A0A1F5H858_9BACT</name>
<comment type="subcellular location">
    <subcellularLocation>
        <location evidence="1">Cell membrane</location>
        <topology evidence="1">Multi-pass membrane protein</topology>
    </subcellularLocation>
</comment>
<dbReference type="EMBL" id="MFBT01000003">
    <property type="protein sequence ID" value="OGE00269.1"/>
    <property type="molecule type" value="Genomic_DNA"/>
</dbReference>
<organism evidence="8 9">
    <name type="scientific">Candidatus Curtissbacteria bacterium RIFCSPLOWO2_01_FULL_42_50</name>
    <dbReference type="NCBI Taxonomy" id="1797730"/>
    <lineage>
        <taxon>Bacteria</taxon>
        <taxon>Candidatus Curtissiibacteriota</taxon>
    </lineage>
</organism>
<evidence type="ECO:0000256" key="4">
    <source>
        <dbReference type="ARBA" id="ARBA00022989"/>
    </source>
</evidence>
<comment type="caution">
    <text evidence="8">The sequence shown here is derived from an EMBL/GenBank/DDBJ whole genome shotgun (WGS) entry which is preliminary data.</text>
</comment>
<dbReference type="Pfam" id="PF03772">
    <property type="entry name" value="Competence"/>
    <property type="match status" value="1"/>
</dbReference>
<dbReference type="InterPro" id="IPR052159">
    <property type="entry name" value="Competence_DNA_uptake"/>
</dbReference>
<feature type="transmembrane region" description="Helical" evidence="6">
    <location>
        <begin position="356"/>
        <end position="375"/>
    </location>
</feature>
<feature type="transmembrane region" description="Helical" evidence="6">
    <location>
        <begin position="155"/>
        <end position="179"/>
    </location>
</feature>
<feature type="transmembrane region" description="Helical" evidence="6">
    <location>
        <begin position="249"/>
        <end position="269"/>
    </location>
</feature>
<sequence length="414" mass="45399">MKIKNSPLYFLIIILLGLGFAFRISSQSKTILPKNQPVVFITTLKKEPRIFENRQILEIGDSRVYTDLFPKYRVGDQLKVETTFDTGGKTLSAKIEKIGYGETSVARLSGLRHKITQNINQLLPTREATLIAGTVLGVDTIGRDFQDELIRTGTIHVVVVSGQNLMIVAGIFLALAGYIGRRQSLALATVVCFGYALLTGFEPPVVRATLMVLASSVAIFFGREVMPILSIVIAALLIIFVWPSAVGEISFQLTFAATLGIMTLGRWFIGKFMQGSDPKGDRTLKKEFLDLLLSNAAVATSAYLFTAPVILFYFGRISPLAPFANILVAEAVFPMMIFGFLVAITSLIFMPLAQVVAYLAYVPAFYFVKVVEVFAKLPAGQLSLGKGSEAMVVGWYGLLLGLMFVWGRRLNPKS</sequence>
<keyword evidence="3 6" id="KW-0812">Transmembrane</keyword>
<evidence type="ECO:0000313" key="9">
    <source>
        <dbReference type="Proteomes" id="UP000177039"/>
    </source>
</evidence>
<evidence type="ECO:0000256" key="5">
    <source>
        <dbReference type="ARBA" id="ARBA00023136"/>
    </source>
</evidence>
<keyword evidence="5 6" id="KW-0472">Membrane</keyword>
<evidence type="ECO:0000256" key="6">
    <source>
        <dbReference type="SAM" id="Phobius"/>
    </source>
</evidence>
<evidence type="ECO:0000313" key="8">
    <source>
        <dbReference type="EMBL" id="OGE00269.1"/>
    </source>
</evidence>
<dbReference type="PANTHER" id="PTHR30619:SF1">
    <property type="entry name" value="RECOMBINATION PROTEIN 2"/>
    <property type="match status" value="1"/>
</dbReference>
<dbReference type="NCBIfam" id="TIGR00360">
    <property type="entry name" value="ComEC_N-term"/>
    <property type="match status" value="1"/>
</dbReference>
<keyword evidence="2" id="KW-1003">Cell membrane</keyword>
<gene>
    <name evidence="8" type="ORF">A3B54_00830</name>
</gene>
<accession>A0A1F5H858</accession>
<reference evidence="8 9" key="1">
    <citation type="journal article" date="2016" name="Nat. Commun.">
        <title>Thousands of microbial genomes shed light on interconnected biogeochemical processes in an aquifer system.</title>
        <authorList>
            <person name="Anantharaman K."/>
            <person name="Brown C.T."/>
            <person name="Hug L.A."/>
            <person name="Sharon I."/>
            <person name="Castelle C.J."/>
            <person name="Probst A.J."/>
            <person name="Thomas B.C."/>
            <person name="Singh A."/>
            <person name="Wilkins M.J."/>
            <person name="Karaoz U."/>
            <person name="Brodie E.L."/>
            <person name="Williams K.H."/>
            <person name="Hubbard S.S."/>
            <person name="Banfield J.F."/>
        </authorList>
    </citation>
    <scope>NUCLEOTIDE SEQUENCE [LARGE SCALE GENOMIC DNA]</scope>
</reference>
<protein>
    <recommendedName>
        <fullName evidence="7">ComEC/Rec2-related protein domain-containing protein</fullName>
    </recommendedName>
</protein>
<evidence type="ECO:0000256" key="1">
    <source>
        <dbReference type="ARBA" id="ARBA00004651"/>
    </source>
</evidence>
<dbReference type="GO" id="GO:0005886">
    <property type="term" value="C:plasma membrane"/>
    <property type="evidence" value="ECO:0007669"/>
    <property type="project" value="UniProtKB-SubCell"/>
</dbReference>
<evidence type="ECO:0000256" key="3">
    <source>
        <dbReference type="ARBA" id="ARBA00022692"/>
    </source>
</evidence>
<feature type="domain" description="ComEC/Rec2-related protein" evidence="7">
    <location>
        <begin position="141"/>
        <end position="409"/>
    </location>
</feature>